<dbReference type="GO" id="GO:0071949">
    <property type="term" value="F:FAD binding"/>
    <property type="evidence" value="ECO:0007669"/>
    <property type="project" value="InterPro"/>
</dbReference>
<dbReference type="OrthoDB" id="47494at2759"/>
<dbReference type="Gene3D" id="3.50.50.60">
    <property type="entry name" value="FAD/NAD(P)-binding domain"/>
    <property type="match status" value="1"/>
</dbReference>
<dbReference type="Proteomes" id="UP000800092">
    <property type="component" value="Unassembled WGS sequence"/>
</dbReference>
<dbReference type="PANTHER" id="PTHR47178:SF5">
    <property type="entry name" value="FAD-BINDING DOMAIN-CONTAINING PROTEIN"/>
    <property type="match status" value="1"/>
</dbReference>
<keyword evidence="4" id="KW-0560">Oxidoreductase</keyword>
<dbReference type="Pfam" id="PF01494">
    <property type="entry name" value="FAD_binding_3"/>
    <property type="match status" value="2"/>
</dbReference>
<evidence type="ECO:0000313" key="9">
    <source>
        <dbReference type="Proteomes" id="UP000800092"/>
    </source>
</evidence>
<evidence type="ECO:0000256" key="4">
    <source>
        <dbReference type="ARBA" id="ARBA00023002"/>
    </source>
</evidence>
<protein>
    <submittedName>
        <fullName evidence="8">FAD/NAD(P)-binding domain-containing protein</fullName>
    </submittedName>
</protein>
<dbReference type="EMBL" id="ML991797">
    <property type="protein sequence ID" value="KAF2234687.1"/>
    <property type="molecule type" value="Genomic_DNA"/>
</dbReference>
<dbReference type="GO" id="GO:0004497">
    <property type="term" value="F:monooxygenase activity"/>
    <property type="evidence" value="ECO:0007669"/>
    <property type="project" value="UniProtKB-KW"/>
</dbReference>
<dbReference type="AlphaFoldDB" id="A0A6A6H9M4"/>
<dbReference type="SUPFAM" id="SSF51905">
    <property type="entry name" value="FAD/NAD(P)-binding domain"/>
    <property type="match status" value="1"/>
</dbReference>
<dbReference type="PRINTS" id="PR00420">
    <property type="entry name" value="RNGMNOXGNASE"/>
</dbReference>
<feature type="region of interest" description="Disordered" evidence="6">
    <location>
        <begin position="1"/>
        <end position="30"/>
    </location>
</feature>
<evidence type="ECO:0000256" key="5">
    <source>
        <dbReference type="ARBA" id="ARBA00023033"/>
    </source>
</evidence>
<reference evidence="8" key="1">
    <citation type="journal article" date="2020" name="Stud. Mycol.">
        <title>101 Dothideomycetes genomes: a test case for predicting lifestyles and emergence of pathogens.</title>
        <authorList>
            <person name="Haridas S."/>
            <person name="Albert R."/>
            <person name="Binder M."/>
            <person name="Bloem J."/>
            <person name="Labutti K."/>
            <person name="Salamov A."/>
            <person name="Andreopoulos B."/>
            <person name="Baker S."/>
            <person name="Barry K."/>
            <person name="Bills G."/>
            <person name="Bluhm B."/>
            <person name="Cannon C."/>
            <person name="Castanera R."/>
            <person name="Culley D."/>
            <person name="Daum C."/>
            <person name="Ezra D."/>
            <person name="Gonzalez J."/>
            <person name="Henrissat B."/>
            <person name="Kuo A."/>
            <person name="Liang C."/>
            <person name="Lipzen A."/>
            <person name="Lutzoni F."/>
            <person name="Magnuson J."/>
            <person name="Mondo S."/>
            <person name="Nolan M."/>
            <person name="Ohm R."/>
            <person name="Pangilinan J."/>
            <person name="Park H.-J."/>
            <person name="Ramirez L."/>
            <person name="Alfaro M."/>
            <person name="Sun H."/>
            <person name="Tritt A."/>
            <person name="Yoshinaga Y."/>
            <person name="Zwiers L.-H."/>
            <person name="Turgeon B."/>
            <person name="Goodwin S."/>
            <person name="Spatafora J."/>
            <person name="Crous P."/>
            <person name="Grigoriev I."/>
        </authorList>
    </citation>
    <scope>NUCLEOTIDE SEQUENCE</scope>
    <source>
        <strain evidence="8">Tuck. ex Michener</strain>
    </source>
</reference>
<keyword evidence="2" id="KW-0285">Flavoprotein</keyword>
<keyword evidence="3" id="KW-0274">FAD</keyword>
<keyword evidence="9" id="KW-1185">Reference proteome</keyword>
<evidence type="ECO:0000259" key="7">
    <source>
        <dbReference type="Pfam" id="PF01494"/>
    </source>
</evidence>
<evidence type="ECO:0000256" key="2">
    <source>
        <dbReference type="ARBA" id="ARBA00022630"/>
    </source>
</evidence>
<evidence type="ECO:0000313" key="8">
    <source>
        <dbReference type="EMBL" id="KAF2234687.1"/>
    </source>
</evidence>
<keyword evidence="5" id="KW-0503">Monooxygenase</keyword>
<name>A0A6A6H9M4_VIRVR</name>
<accession>A0A6A6H9M4</accession>
<dbReference type="PANTHER" id="PTHR47178">
    <property type="entry name" value="MONOOXYGENASE, FAD-BINDING"/>
    <property type="match status" value="1"/>
</dbReference>
<evidence type="ECO:0000256" key="6">
    <source>
        <dbReference type="SAM" id="MobiDB-lite"/>
    </source>
</evidence>
<organism evidence="8 9">
    <name type="scientific">Viridothelium virens</name>
    <name type="common">Speckled blister lichen</name>
    <name type="synonym">Trypethelium virens</name>
    <dbReference type="NCBI Taxonomy" id="1048519"/>
    <lineage>
        <taxon>Eukaryota</taxon>
        <taxon>Fungi</taxon>
        <taxon>Dikarya</taxon>
        <taxon>Ascomycota</taxon>
        <taxon>Pezizomycotina</taxon>
        <taxon>Dothideomycetes</taxon>
        <taxon>Dothideomycetes incertae sedis</taxon>
        <taxon>Trypetheliales</taxon>
        <taxon>Trypetheliaceae</taxon>
        <taxon>Viridothelium</taxon>
    </lineage>
</organism>
<comment type="cofactor">
    <cofactor evidence="1">
        <name>FAD</name>
        <dbReference type="ChEBI" id="CHEBI:57692"/>
    </cofactor>
</comment>
<evidence type="ECO:0000256" key="1">
    <source>
        <dbReference type="ARBA" id="ARBA00001974"/>
    </source>
</evidence>
<feature type="domain" description="FAD-binding" evidence="7">
    <location>
        <begin position="33"/>
        <end position="196"/>
    </location>
</feature>
<dbReference type="InterPro" id="IPR002938">
    <property type="entry name" value="FAD-bd"/>
</dbReference>
<feature type="domain" description="FAD-binding" evidence="7">
    <location>
        <begin position="348"/>
        <end position="409"/>
    </location>
</feature>
<proteinExistence type="predicted"/>
<dbReference type="InterPro" id="IPR036188">
    <property type="entry name" value="FAD/NAD-bd_sf"/>
</dbReference>
<sequence length="431" mass="47908">MQKRVLVASKNSDEDTRYASRPKNSSTAPPPHILIIGAGVSGLALAQGLKRRSIQFSVFERDASLDSRFQSYRIKLAGDLKDKLRVLLTEESWAEFEATCAETQLGETTLNATDAAVVACRKGTLSKGKLRPWTVDRGMLRKSLIKSIEQHVQFGKKFLRYEIDEDKVTVFFKDGGVEHGTLLVGADGCRSAVRRQFLPDGKPVDTEGCCIYGKSFLGPELMAQFPAKHRRWITIIRDQTPLLESINFGESPLSLLLEPVHFINQYRRRDLPADYVFWALIFHGRTSGLNQVQLTDSLKTRASELSLEMTEEWEPSIRSLIELQESSLTTGTRILSANPEIPIWTSSPRVTLMGDAIHVMAEPGGFGAVAALNDASTLAQTISQHGVTASSLAQYEETMRALAKDTIKRSHVMIGQILGLPNFDDCLEVEW</sequence>
<evidence type="ECO:0000256" key="3">
    <source>
        <dbReference type="ARBA" id="ARBA00022827"/>
    </source>
</evidence>
<gene>
    <name evidence="8" type="ORF">EV356DRAFT_532730</name>
</gene>